<dbReference type="Pfam" id="PF00459">
    <property type="entry name" value="Inositol_P"/>
    <property type="match status" value="1"/>
</dbReference>
<dbReference type="EMBL" id="JAQMWT010000544">
    <property type="protein sequence ID" value="KAJ8599806.1"/>
    <property type="molecule type" value="Genomic_DNA"/>
</dbReference>
<name>A0AAD7XIP0_9STRA</name>
<dbReference type="PANTHER" id="PTHR43200">
    <property type="entry name" value="PHOSPHATASE"/>
    <property type="match status" value="1"/>
</dbReference>
<dbReference type="GO" id="GO:0000103">
    <property type="term" value="P:sulfate assimilation"/>
    <property type="evidence" value="ECO:0007669"/>
    <property type="project" value="TreeGrafter"/>
</dbReference>
<evidence type="ECO:0000256" key="1">
    <source>
        <dbReference type="ARBA" id="ARBA00001946"/>
    </source>
</evidence>
<dbReference type="GO" id="GO:0008441">
    <property type="term" value="F:3'(2'),5'-bisphosphate nucleotidase activity"/>
    <property type="evidence" value="ECO:0007669"/>
    <property type="project" value="TreeGrafter"/>
</dbReference>
<proteinExistence type="inferred from homology"/>
<evidence type="ECO:0000256" key="7">
    <source>
        <dbReference type="PIRSR" id="PIRSR600760-2"/>
    </source>
</evidence>
<keyword evidence="5 7" id="KW-0460">Magnesium</keyword>
<evidence type="ECO:0000313" key="11">
    <source>
        <dbReference type="Proteomes" id="UP001230188"/>
    </source>
</evidence>
<dbReference type="InterPro" id="IPR001849">
    <property type="entry name" value="PH_domain"/>
</dbReference>
<comment type="caution">
    <text evidence="10">The sequence shown here is derived from an EMBL/GenBank/DDBJ whole genome shotgun (WGS) entry which is preliminary data.</text>
</comment>
<dbReference type="Proteomes" id="UP001230188">
    <property type="component" value="Unassembled WGS sequence"/>
</dbReference>
<feature type="domain" description="ELMO" evidence="9">
    <location>
        <begin position="48"/>
        <end position="215"/>
    </location>
</feature>
<evidence type="ECO:0000256" key="5">
    <source>
        <dbReference type="ARBA" id="ARBA00022842"/>
    </source>
</evidence>
<comment type="function">
    <text evidence="6">Involved in cytoskeletal rearrangements required for phagocytosis of apoptotic cells and cell motility. Acts in association with DOCK1 and CRK. Was initially proposed to be required in complex with DOCK1 to activate Rac Rho small GTPases. May enhance the guanine nucleotide exchange factor (GEF) activity of DOCK1.</text>
</comment>
<evidence type="ECO:0000313" key="10">
    <source>
        <dbReference type="EMBL" id="KAJ8599806.1"/>
    </source>
</evidence>
<dbReference type="PANTHER" id="PTHR43200:SF6">
    <property type="entry name" value="3'(2'),5'-BISPHOSPHATE NUCLEOTIDASE"/>
    <property type="match status" value="1"/>
</dbReference>
<evidence type="ECO:0000256" key="4">
    <source>
        <dbReference type="ARBA" id="ARBA00022801"/>
    </source>
</evidence>
<dbReference type="GO" id="GO:0046872">
    <property type="term" value="F:metal ion binding"/>
    <property type="evidence" value="ECO:0007669"/>
    <property type="project" value="UniProtKB-KW"/>
</dbReference>
<protein>
    <recommendedName>
        <fullName evidence="12">3'(2'),5'-bisphosphate nucleotidase</fullName>
    </recommendedName>
</protein>
<feature type="binding site" evidence="7">
    <location>
        <position position="679"/>
    </location>
    <ligand>
        <name>Mg(2+)</name>
        <dbReference type="ChEBI" id="CHEBI:18420"/>
        <label>1</label>
        <note>catalytic</note>
    </ligand>
</feature>
<feature type="domain" description="PH" evidence="8">
    <location>
        <begin position="233"/>
        <end position="340"/>
    </location>
</feature>
<dbReference type="InterPro" id="IPR006816">
    <property type="entry name" value="ELMO_dom"/>
</dbReference>
<feature type="binding site" evidence="7">
    <location>
        <position position="542"/>
    </location>
    <ligand>
        <name>Mg(2+)</name>
        <dbReference type="ChEBI" id="CHEBI:18420"/>
        <label>1</label>
        <note>catalytic</note>
    </ligand>
</feature>
<keyword evidence="4" id="KW-0378">Hydrolase</keyword>
<dbReference type="Gene3D" id="3.40.190.80">
    <property type="match status" value="1"/>
</dbReference>
<comment type="similarity">
    <text evidence="2">Belongs to the inositol monophosphatase superfamily.</text>
</comment>
<reference evidence="10" key="1">
    <citation type="submission" date="2023-01" db="EMBL/GenBank/DDBJ databases">
        <title>Metagenome sequencing of chrysophaentin producing Chrysophaeum taylorii.</title>
        <authorList>
            <person name="Davison J."/>
            <person name="Bewley C."/>
        </authorList>
    </citation>
    <scope>NUCLEOTIDE SEQUENCE</scope>
    <source>
        <strain evidence="10">NIES-1699</strain>
    </source>
</reference>
<evidence type="ECO:0000259" key="9">
    <source>
        <dbReference type="PROSITE" id="PS51335"/>
    </source>
</evidence>
<dbReference type="PROSITE" id="PS00629">
    <property type="entry name" value="IMP_1"/>
    <property type="match status" value="1"/>
</dbReference>
<accession>A0AAD7XIP0</accession>
<evidence type="ECO:0008006" key="12">
    <source>
        <dbReference type="Google" id="ProtNLM"/>
    </source>
</evidence>
<dbReference type="InterPro" id="IPR000760">
    <property type="entry name" value="Inositol_monophosphatase-like"/>
</dbReference>
<dbReference type="PROSITE" id="PS50003">
    <property type="entry name" value="PH_DOMAIN"/>
    <property type="match status" value="1"/>
</dbReference>
<dbReference type="InterPro" id="IPR051090">
    <property type="entry name" value="Inositol_monoP_superfamily"/>
</dbReference>
<keyword evidence="11" id="KW-1185">Reference proteome</keyword>
<dbReference type="InterPro" id="IPR020583">
    <property type="entry name" value="Inositol_monoP_metal-BS"/>
</dbReference>
<organism evidence="10 11">
    <name type="scientific">Chrysophaeum taylorii</name>
    <dbReference type="NCBI Taxonomy" id="2483200"/>
    <lineage>
        <taxon>Eukaryota</taxon>
        <taxon>Sar</taxon>
        <taxon>Stramenopiles</taxon>
        <taxon>Ochrophyta</taxon>
        <taxon>Pelagophyceae</taxon>
        <taxon>Pelagomonadales</taxon>
        <taxon>Pelagomonadaceae</taxon>
        <taxon>Chrysophaeum</taxon>
    </lineage>
</organism>
<dbReference type="AlphaFoldDB" id="A0AAD7XIP0"/>
<feature type="binding site" evidence="7">
    <location>
        <position position="541"/>
    </location>
    <ligand>
        <name>Mg(2+)</name>
        <dbReference type="ChEBI" id="CHEBI:18420"/>
        <label>1</label>
        <note>catalytic</note>
    </ligand>
</feature>
<sequence>MNFVRRRLGLVDAEEAEPPLAPLSEGAKARQEVLRTLLRTPACVGDAAYEELLAQVYVAAMSLAGVEACGHRDPCASWDAIGFQAAAPDREFRGGGMLGLHCLAFALEHRADACRAVIEGPFPFAAASINMTIVVARLAGVLEPEEGHLDPLGIRNFRVSESRARFLLESSSRGFFELHVAALEALERARRDVDAGPMDFAGCAAAARDEVAVLLAHEPRDVPSLRRLVAAVPRRAAGFLVVFGGGRGASRKWFTLSTGTLRWYAEADVHAHDARSAAVALDPGKPAGTLRLAPGTTVKFNQDVGSFSVYTPDGATALHALAADKSDMERWCVALTEHAALAEIDDALALARDVRATIASEPLDATFKVVETIGIYVRSAPDVAATRTGKALMPGDEVGICERRRLDDPSAGPRGRAFLKLKHDLGWEVETGLAAVMRACEMATMVRRGSMTKPDASPVTVADFAAQAIVLQALRDQFPKDVFIAEETSEALEERLVPETARAAQIVKVADLLRAIDLGSTGVDENGNSVSARRRWVLDPIDGTKGYLRGEQFCTALALTVDGVPVVSVLGCPNLDSGTYAVAVRGEGAFSFSPRGDTAWHQLRVSDARPGDPLRLVEGVSRLHSNHDWSEAAFSRLLREPPKPPIRLDSQAKALVIAQGKADCFIRLPSSGYVEKVWDAAPAALLVAEAGGLYTDRRGNPIDFGRGATLDPKVDGIIATTPHLHQPLVDALAATRACL</sequence>
<evidence type="ECO:0000256" key="3">
    <source>
        <dbReference type="ARBA" id="ARBA00022723"/>
    </source>
</evidence>
<evidence type="ECO:0000256" key="2">
    <source>
        <dbReference type="ARBA" id="ARBA00009759"/>
    </source>
</evidence>
<dbReference type="PROSITE" id="PS51335">
    <property type="entry name" value="ELMO"/>
    <property type="match status" value="1"/>
</dbReference>
<dbReference type="InterPro" id="IPR011993">
    <property type="entry name" value="PH-like_dom_sf"/>
</dbReference>
<dbReference type="Pfam" id="PF04727">
    <property type="entry name" value="ELMO_CED12"/>
    <property type="match status" value="1"/>
</dbReference>
<dbReference type="CDD" id="cd01517">
    <property type="entry name" value="PAP_phosphatase"/>
    <property type="match status" value="1"/>
</dbReference>
<dbReference type="Gene3D" id="3.30.540.10">
    <property type="entry name" value="Fructose-1,6-Bisphosphatase, subunit A, domain 1"/>
    <property type="match status" value="1"/>
</dbReference>
<evidence type="ECO:0000256" key="6">
    <source>
        <dbReference type="ARBA" id="ARBA00024863"/>
    </source>
</evidence>
<dbReference type="SUPFAM" id="SSF56655">
    <property type="entry name" value="Carbohydrate phosphatase"/>
    <property type="match status" value="1"/>
</dbReference>
<feature type="binding site" evidence="7">
    <location>
        <position position="539"/>
    </location>
    <ligand>
        <name>Mg(2+)</name>
        <dbReference type="ChEBI" id="CHEBI:18420"/>
        <label>1</label>
        <note>catalytic</note>
    </ligand>
</feature>
<feature type="binding site" evidence="7">
    <location>
        <position position="486"/>
    </location>
    <ligand>
        <name>Mg(2+)</name>
        <dbReference type="ChEBI" id="CHEBI:18420"/>
        <label>1</label>
        <note>catalytic</note>
    </ligand>
</feature>
<evidence type="ECO:0000259" key="8">
    <source>
        <dbReference type="PROSITE" id="PS50003"/>
    </source>
</evidence>
<dbReference type="SUPFAM" id="SSF50729">
    <property type="entry name" value="PH domain-like"/>
    <property type="match status" value="1"/>
</dbReference>
<dbReference type="Gene3D" id="2.30.29.30">
    <property type="entry name" value="Pleckstrin-homology domain (PH domain)/Phosphotyrosine-binding domain (PTB)"/>
    <property type="match status" value="1"/>
</dbReference>
<comment type="cofactor">
    <cofactor evidence="1 7">
        <name>Mg(2+)</name>
        <dbReference type="ChEBI" id="CHEBI:18420"/>
    </cofactor>
</comment>
<keyword evidence="3 7" id="KW-0479">Metal-binding</keyword>
<gene>
    <name evidence="10" type="ORF">CTAYLR_003997</name>
</gene>
<dbReference type="PRINTS" id="PR00377">
    <property type="entry name" value="IMPHPHTASES"/>
</dbReference>